<dbReference type="Proteomes" id="UP001240643">
    <property type="component" value="Unassembled WGS sequence"/>
</dbReference>
<dbReference type="EMBL" id="JAUSWO010000001">
    <property type="protein sequence ID" value="MDQ0514104.1"/>
    <property type="molecule type" value="Genomic_DNA"/>
</dbReference>
<evidence type="ECO:0000313" key="4">
    <source>
        <dbReference type="Proteomes" id="UP001240643"/>
    </source>
</evidence>
<dbReference type="EC" id="2.7.1.194" evidence="3"/>
<keyword evidence="4" id="KW-1185">Reference proteome</keyword>
<dbReference type="GO" id="GO:0016740">
    <property type="term" value="F:transferase activity"/>
    <property type="evidence" value="ECO:0007669"/>
    <property type="project" value="UniProtKB-KW"/>
</dbReference>
<sequence length="94" mass="10173">MHIVVACGAGMGTSMLIRLKVEKILRDKKVSAKVEALSVGGAKPMTNTADLIITQTHLLSQFDTHNKAKIVGIKNATSEKEILEAIENFLANQK</sequence>
<keyword evidence="1 3" id="KW-0808">Transferase</keyword>
<reference evidence="3" key="1">
    <citation type="submission" date="2023-07" db="EMBL/GenBank/DDBJ databases">
        <title>Genomic Encyclopedia of Type Strains, Phase IV (KMG-IV): sequencing the most valuable type-strain genomes for metagenomic binning, comparative biology and taxonomic classification.</title>
        <authorList>
            <person name="Goeker M."/>
        </authorList>
    </citation>
    <scope>NUCLEOTIDE SEQUENCE [LARGE SCALE GENOMIC DNA]</scope>
    <source>
        <strain evidence="3">DSM 21204</strain>
    </source>
</reference>
<proteinExistence type="predicted"/>
<name>A0ABU0LZG6_9BACT</name>
<dbReference type="InterPro" id="IPR003501">
    <property type="entry name" value="PTS_EIIB_2/3"/>
</dbReference>
<gene>
    <name evidence="3" type="ORF">J2Z62_000542</name>
</gene>
<comment type="caution">
    <text evidence="3">The sequence shown here is derived from an EMBL/GenBank/DDBJ whole genome shotgun (WGS) entry which is preliminary data.</text>
</comment>
<evidence type="ECO:0000256" key="1">
    <source>
        <dbReference type="ARBA" id="ARBA00022679"/>
    </source>
</evidence>
<protein>
    <submittedName>
        <fullName evidence="3">PTS system ascorbate-specific IIB component</fullName>
        <ecNumber evidence="3">2.7.1.194</ecNumber>
    </submittedName>
</protein>
<dbReference type="Gene3D" id="3.40.50.2300">
    <property type="match status" value="1"/>
</dbReference>
<evidence type="ECO:0000259" key="2">
    <source>
        <dbReference type="PROSITE" id="PS51099"/>
    </source>
</evidence>
<evidence type="ECO:0000313" key="3">
    <source>
        <dbReference type="EMBL" id="MDQ0514104.1"/>
    </source>
</evidence>
<dbReference type="InterPro" id="IPR013011">
    <property type="entry name" value="PTS_EIIB_2"/>
</dbReference>
<dbReference type="SUPFAM" id="SSF52794">
    <property type="entry name" value="PTS system IIB component-like"/>
    <property type="match status" value="1"/>
</dbReference>
<dbReference type="CDD" id="cd05563">
    <property type="entry name" value="PTS_IIB_ascorbate"/>
    <property type="match status" value="1"/>
</dbReference>
<dbReference type="InterPro" id="IPR036095">
    <property type="entry name" value="PTS_EIIB-like_sf"/>
</dbReference>
<dbReference type="Pfam" id="PF02302">
    <property type="entry name" value="PTS_IIB"/>
    <property type="match status" value="1"/>
</dbReference>
<dbReference type="RefSeq" id="WP_256547207.1">
    <property type="nucleotide sequence ID" value="NZ_CP101809.1"/>
</dbReference>
<organism evidence="3 4">
    <name type="scientific">Mycoplasmoides fastidiosum</name>
    <dbReference type="NCBI Taxonomy" id="92758"/>
    <lineage>
        <taxon>Bacteria</taxon>
        <taxon>Bacillati</taxon>
        <taxon>Mycoplasmatota</taxon>
        <taxon>Mycoplasmoidales</taxon>
        <taxon>Mycoplasmoidaceae</taxon>
        <taxon>Mycoplasmoides</taxon>
    </lineage>
</organism>
<accession>A0ABU0LZG6</accession>
<feature type="domain" description="PTS EIIB type-2" evidence="2">
    <location>
        <begin position="1"/>
        <end position="94"/>
    </location>
</feature>
<dbReference type="PROSITE" id="PS51099">
    <property type="entry name" value="PTS_EIIB_TYPE_2"/>
    <property type="match status" value="1"/>
</dbReference>